<evidence type="ECO:0000313" key="3">
    <source>
        <dbReference type="Proteomes" id="UP000078343"/>
    </source>
</evidence>
<dbReference type="GeneID" id="30010485"/>
<reference evidence="2 3" key="1">
    <citation type="submission" date="2016-04" db="EMBL/GenBank/DDBJ databases">
        <title>Draft genome of Fonsecaea erecta CBS 125763.</title>
        <authorList>
            <person name="Weiss V.A."/>
            <person name="Vicente V.A."/>
            <person name="Raittz R.T."/>
            <person name="Moreno L.F."/>
            <person name="De Souza E.M."/>
            <person name="Pedrosa F.O."/>
            <person name="Steffens M.B."/>
            <person name="Faoro H."/>
            <person name="Tadra-Sfeir M.Z."/>
            <person name="Najafzadeh M.J."/>
            <person name="Felipe M.S."/>
            <person name="Teixeira M."/>
            <person name="Sun J."/>
            <person name="Xi L."/>
            <person name="Gomes R."/>
            <person name="De Azevedo C.M."/>
            <person name="Salgado C.G."/>
            <person name="Da Silva M.B."/>
            <person name="Nascimento M.F."/>
            <person name="Queiroz-Telles F."/>
            <person name="Attili D.S."/>
            <person name="Gorbushina A."/>
        </authorList>
    </citation>
    <scope>NUCLEOTIDE SEQUENCE [LARGE SCALE GENOMIC DNA]</scope>
    <source>
        <strain evidence="2 3">CBS 125763</strain>
    </source>
</reference>
<dbReference type="RefSeq" id="XP_018692387.1">
    <property type="nucleotide sequence ID" value="XM_018837827.1"/>
</dbReference>
<dbReference type="GO" id="GO:0005737">
    <property type="term" value="C:cytoplasm"/>
    <property type="evidence" value="ECO:0007669"/>
    <property type="project" value="TreeGrafter"/>
</dbReference>
<sequence length="323" mass="35875">MPRPSSAPPSHLIIVCCHAIYLGRRAGVLPDSSAPSEDESNWLIEPFQAGETGTYIQHVEAGVRELARDREHAILVFSGAPTKPDKTPLTEGEGYLNVALEHDLFGFDTSPPSPSLRQRIFIDRYATDSYQNILCSLIQFPLFVQQLQSRRPPQATTIPSPRPPLLSQGGASTLISTTPPEDDGEKQAYYQAIKPTFPTKLTVISHAFKRARFLDLHLPALRFPLESTVYIGINPPFTPAKLAEIAEGDRLRGFGAWEKDLYGAGAGLSRKREQRGWDADRFRREVVARYGGDETWTRQLQGLLSWRGGSDGITLWPGGVPWE</sequence>
<dbReference type="InterPro" id="IPR055323">
    <property type="entry name" value="C57A10.07/YOR238W"/>
</dbReference>
<evidence type="ECO:0000313" key="2">
    <source>
        <dbReference type="EMBL" id="OAP59020.1"/>
    </source>
</evidence>
<comment type="caution">
    <text evidence="2">The sequence shown here is derived from an EMBL/GenBank/DDBJ whole genome shotgun (WGS) entry which is preliminary data.</text>
</comment>
<dbReference type="PANTHER" id="PTHR28110:SF1">
    <property type="entry name" value="TRANSMEMBRANE PROTEIN"/>
    <property type="match status" value="1"/>
</dbReference>
<feature type="compositionally biased region" description="Polar residues" evidence="1">
    <location>
        <begin position="169"/>
        <end position="179"/>
    </location>
</feature>
<dbReference type="EMBL" id="LVYI01000005">
    <property type="protein sequence ID" value="OAP59020.1"/>
    <property type="molecule type" value="Genomic_DNA"/>
</dbReference>
<dbReference type="OrthoDB" id="4347at2759"/>
<dbReference type="AlphaFoldDB" id="A0A178ZGV5"/>
<keyword evidence="3" id="KW-1185">Reference proteome</keyword>
<feature type="region of interest" description="Disordered" evidence="1">
    <location>
        <begin position="151"/>
        <end position="184"/>
    </location>
</feature>
<dbReference type="Proteomes" id="UP000078343">
    <property type="component" value="Unassembled WGS sequence"/>
</dbReference>
<dbReference type="PANTHER" id="PTHR28110">
    <property type="entry name" value="TRANSMEMBRANE PROTEIN"/>
    <property type="match status" value="1"/>
</dbReference>
<accession>A0A178ZGV5</accession>
<gene>
    <name evidence="2" type="ORF">AYL99_06317</name>
</gene>
<name>A0A178ZGV5_9EURO</name>
<proteinExistence type="predicted"/>
<evidence type="ECO:0008006" key="4">
    <source>
        <dbReference type="Google" id="ProtNLM"/>
    </source>
</evidence>
<organism evidence="2 3">
    <name type="scientific">Fonsecaea erecta</name>
    <dbReference type="NCBI Taxonomy" id="1367422"/>
    <lineage>
        <taxon>Eukaryota</taxon>
        <taxon>Fungi</taxon>
        <taxon>Dikarya</taxon>
        <taxon>Ascomycota</taxon>
        <taxon>Pezizomycotina</taxon>
        <taxon>Eurotiomycetes</taxon>
        <taxon>Chaetothyriomycetidae</taxon>
        <taxon>Chaetothyriales</taxon>
        <taxon>Herpotrichiellaceae</taxon>
        <taxon>Fonsecaea</taxon>
    </lineage>
</organism>
<evidence type="ECO:0000256" key="1">
    <source>
        <dbReference type="SAM" id="MobiDB-lite"/>
    </source>
</evidence>
<protein>
    <recommendedName>
        <fullName evidence="4">DUF218 domain-containing protein</fullName>
    </recommendedName>
</protein>